<proteinExistence type="inferred from homology"/>
<keyword evidence="11" id="KW-1185">Reference proteome</keyword>
<feature type="compositionally biased region" description="Low complexity" evidence="8">
    <location>
        <begin position="74"/>
        <end position="85"/>
    </location>
</feature>
<keyword evidence="3" id="KW-0732">Signal</keyword>
<sequence length="185" mass="18954">MEGRRAFHVGAVSARTVSKASVLKAPAIACLALAMATAGCTTFGTSRPAAPEPLQPVPTAPVATTQLPPPEPTPEAQQPAQPAALPSADAALSVQRSDMIGGWTVESGGARCQLFMVLTGWSGGYRASTRGCSSDVLKTISAWDLNGKEITLKDSSAAPVATLYSTAANRFEGRLASGQAISVSR</sequence>
<dbReference type="AlphaFoldDB" id="A0A6A7Y3X8"/>
<keyword evidence="5" id="KW-0564">Palmitate</keyword>
<keyword evidence="4" id="KW-0472">Membrane</keyword>
<evidence type="ECO:0000256" key="3">
    <source>
        <dbReference type="ARBA" id="ARBA00022729"/>
    </source>
</evidence>
<gene>
    <name evidence="10" type="ORF">F0357_09870</name>
</gene>
<evidence type="ECO:0000256" key="8">
    <source>
        <dbReference type="SAM" id="MobiDB-lite"/>
    </source>
</evidence>
<organism evidence="10 11">
    <name type="scientific">Segnochrobactrum spirostomi</name>
    <dbReference type="NCBI Taxonomy" id="2608987"/>
    <lineage>
        <taxon>Bacteria</taxon>
        <taxon>Pseudomonadati</taxon>
        <taxon>Pseudomonadota</taxon>
        <taxon>Alphaproteobacteria</taxon>
        <taxon>Hyphomicrobiales</taxon>
        <taxon>Segnochrobactraceae</taxon>
        <taxon>Segnochrobactrum</taxon>
    </lineage>
</organism>
<feature type="domain" description="Alkaline proteinase inhibitor/ Outer membrane lipoprotein Omp19" evidence="9">
    <location>
        <begin position="94"/>
        <end position="185"/>
    </location>
</feature>
<name>A0A6A7Y3X8_9HYPH</name>
<evidence type="ECO:0000256" key="5">
    <source>
        <dbReference type="ARBA" id="ARBA00023139"/>
    </source>
</evidence>
<dbReference type="SUPFAM" id="SSF50882">
    <property type="entry name" value="beta-Barrel protease inhibitors"/>
    <property type="match status" value="1"/>
</dbReference>
<protein>
    <recommendedName>
        <fullName evidence="9">Alkaline proteinase inhibitor/ Outer membrane lipoprotein Omp19 domain-containing protein</fullName>
    </recommendedName>
</protein>
<dbReference type="InterPro" id="IPR021140">
    <property type="entry name" value="Inh/Omp19"/>
</dbReference>
<evidence type="ECO:0000259" key="9">
    <source>
        <dbReference type="Pfam" id="PF02974"/>
    </source>
</evidence>
<comment type="similarity">
    <text evidence="2">Belongs to the rhizobiaceae omp19 lipoprotein family.</text>
</comment>
<evidence type="ECO:0000313" key="10">
    <source>
        <dbReference type="EMBL" id="MQT12948.1"/>
    </source>
</evidence>
<dbReference type="RefSeq" id="WP_153480475.1">
    <property type="nucleotide sequence ID" value="NZ_VWNA01000001.1"/>
</dbReference>
<dbReference type="GO" id="GO:0009279">
    <property type="term" value="C:cell outer membrane"/>
    <property type="evidence" value="ECO:0007669"/>
    <property type="project" value="UniProtKB-SubCell"/>
</dbReference>
<dbReference type="InterPro" id="IPR010571">
    <property type="entry name" value="OM_lipoprot_Omp19_bac"/>
</dbReference>
<evidence type="ECO:0000256" key="2">
    <source>
        <dbReference type="ARBA" id="ARBA00007138"/>
    </source>
</evidence>
<evidence type="ECO:0000256" key="7">
    <source>
        <dbReference type="ARBA" id="ARBA00023288"/>
    </source>
</evidence>
<keyword evidence="7" id="KW-0449">Lipoprotein</keyword>
<dbReference type="Proteomes" id="UP000332515">
    <property type="component" value="Unassembled WGS sequence"/>
</dbReference>
<dbReference type="Gene3D" id="2.40.128.10">
    <property type="match status" value="1"/>
</dbReference>
<feature type="region of interest" description="Disordered" evidence="8">
    <location>
        <begin position="47"/>
        <end position="85"/>
    </location>
</feature>
<feature type="compositionally biased region" description="Pro residues" evidence="8">
    <location>
        <begin position="50"/>
        <end position="59"/>
    </location>
</feature>
<accession>A0A6A7Y3X8</accession>
<dbReference type="EMBL" id="VWNA01000001">
    <property type="protein sequence ID" value="MQT12948.1"/>
    <property type="molecule type" value="Genomic_DNA"/>
</dbReference>
<comment type="subcellular location">
    <subcellularLocation>
        <location evidence="1">Cell outer membrane</location>
        <topology evidence="1">Lipid-anchor</topology>
    </subcellularLocation>
</comment>
<evidence type="ECO:0000313" key="11">
    <source>
        <dbReference type="Proteomes" id="UP000332515"/>
    </source>
</evidence>
<keyword evidence="6" id="KW-0998">Cell outer membrane</keyword>
<evidence type="ECO:0000256" key="1">
    <source>
        <dbReference type="ARBA" id="ARBA00004459"/>
    </source>
</evidence>
<evidence type="ECO:0000256" key="4">
    <source>
        <dbReference type="ARBA" id="ARBA00023136"/>
    </source>
</evidence>
<comment type="caution">
    <text evidence="10">The sequence shown here is derived from an EMBL/GenBank/DDBJ whole genome shotgun (WGS) entry which is preliminary data.</text>
</comment>
<reference evidence="10 11" key="1">
    <citation type="submission" date="2019-09" db="EMBL/GenBank/DDBJ databases">
        <title>Segnochrobactrum spirostomi gen. nov., sp. nov., isolated from the ciliate Spirostomum cf. yagiui and description of a novel family, Segnochrobactraceae fam. nov. within the order Rhizobiales of the class Alphaproteobacteria.</title>
        <authorList>
            <person name="Akter S."/>
            <person name="Shazib S.U.A."/>
            <person name="Shin M.K."/>
        </authorList>
    </citation>
    <scope>NUCLEOTIDE SEQUENCE [LARGE SCALE GENOMIC DNA]</scope>
    <source>
        <strain evidence="10 11">Sp-1</strain>
    </source>
</reference>
<dbReference type="GO" id="GO:0004866">
    <property type="term" value="F:endopeptidase inhibitor activity"/>
    <property type="evidence" value="ECO:0007669"/>
    <property type="project" value="InterPro"/>
</dbReference>
<evidence type="ECO:0000256" key="6">
    <source>
        <dbReference type="ARBA" id="ARBA00023237"/>
    </source>
</evidence>
<dbReference type="Pfam" id="PF02974">
    <property type="entry name" value="Inh"/>
    <property type="match status" value="1"/>
</dbReference>
<dbReference type="InterPro" id="IPR016085">
    <property type="entry name" value="Protease_inh_B-barrel_dom"/>
</dbReference>
<dbReference type="PIRSF" id="PIRSF034005">
    <property type="entry name" value="OM_lipoprot_Omp19_bac"/>
    <property type="match status" value="1"/>
</dbReference>